<comment type="caution">
    <text evidence="2">The sequence shown here is derived from an EMBL/GenBank/DDBJ whole genome shotgun (WGS) entry which is preliminary data.</text>
</comment>
<reference evidence="2 3" key="1">
    <citation type="journal article" date="2019" name="Nat. Microbiol.">
        <title>Mediterranean grassland soil C-N compound turnover is dependent on rainfall and depth, and is mediated by genomically divergent microorganisms.</title>
        <authorList>
            <person name="Diamond S."/>
            <person name="Andeer P.F."/>
            <person name="Li Z."/>
            <person name="Crits-Christoph A."/>
            <person name="Burstein D."/>
            <person name="Anantharaman K."/>
            <person name="Lane K.R."/>
            <person name="Thomas B.C."/>
            <person name="Pan C."/>
            <person name="Northen T.R."/>
            <person name="Banfield J.F."/>
        </authorList>
    </citation>
    <scope>NUCLEOTIDE SEQUENCE [LARGE SCALE GENOMIC DNA]</scope>
    <source>
        <strain evidence="2">WS_3</strain>
    </source>
</reference>
<keyword evidence="1" id="KW-0732">Signal</keyword>
<dbReference type="InterPro" id="IPR036280">
    <property type="entry name" value="Multihaem_cyt_sf"/>
</dbReference>
<dbReference type="PANTHER" id="PTHR35038">
    <property type="entry name" value="DISSIMILATORY SULFITE REDUCTASE SIRA"/>
    <property type="match status" value="1"/>
</dbReference>
<evidence type="ECO:0000313" key="2">
    <source>
        <dbReference type="EMBL" id="TMQ51166.1"/>
    </source>
</evidence>
<dbReference type="SUPFAM" id="SSF48695">
    <property type="entry name" value="Multiheme cytochromes"/>
    <property type="match status" value="1"/>
</dbReference>
<name>A0A538SIG9_UNCEI</name>
<dbReference type="EMBL" id="VBOT01000079">
    <property type="protein sequence ID" value="TMQ51166.1"/>
    <property type="molecule type" value="Genomic_DNA"/>
</dbReference>
<accession>A0A538SIG9</accession>
<evidence type="ECO:0000256" key="1">
    <source>
        <dbReference type="ARBA" id="ARBA00022729"/>
    </source>
</evidence>
<protein>
    <submittedName>
        <fullName evidence="2">Uncharacterized protein</fullName>
    </submittedName>
</protein>
<sequence length="275" mass="30144">MQAAYDTWSHSAHKDIECHTCHRASIADENRYLLTMLIKRPKEIPARHGRVIVPRSVCLECHWDGDPKIAKVNASAGHNQHAFIQNIQCTTCHAQQVHRFMPDSRVCANCHAETVKARGMENHDCQLCHHWKAEPAGSKSLGLMPARETCLGCHQPARPALFPSGAPMTFQCSTCHQPHRQPLPTAKDCLKCHAAVARVGRHRVHMTEAGLTCGDCHRPHAWKISGLRALPRLSAARVFHRGDTGGRSVDGPRHGAGLAIGDGPQIPIAFSAGGR</sequence>
<dbReference type="InterPro" id="IPR051829">
    <property type="entry name" value="Multiheme_Cytochr_ET"/>
</dbReference>
<dbReference type="PANTHER" id="PTHR35038:SF10">
    <property type="entry name" value="HIGH-MOLECULAR-WEIGHT CYTOCHROME C"/>
    <property type="match status" value="1"/>
</dbReference>
<evidence type="ECO:0000313" key="3">
    <source>
        <dbReference type="Proteomes" id="UP000320184"/>
    </source>
</evidence>
<proteinExistence type="predicted"/>
<dbReference type="Gene3D" id="3.90.10.10">
    <property type="entry name" value="Cytochrome C3"/>
    <property type="match status" value="2"/>
</dbReference>
<dbReference type="AlphaFoldDB" id="A0A538SIG9"/>
<gene>
    <name evidence="2" type="ORF">E6K73_06495</name>
</gene>
<dbReference type="Proteomes" id="UP000320184">
    <property type="component" value="Unassembled WGS sequence"/>
</dbReference>
<organism evidence="2 3">
    <name type="scientific">Eiseniibacteriota bacterium</name>
    <dbReference type="NCBI Taxonomy" id="2212470"/>
    <lineage>
        <taxon>Bacteria</taxon>
        <taxon>Candidatus Eiseniibacteriota</taxon>
    </lineage>
</organism>